<dbReference type="AlphaFoldDB" id="W6M1I8"/>
<keyword evidence="1" id="KW-0472">Membrane</keyword>
<accession>W6M1I8</accession>
<reference evidence="2" key="1">
    <citation type="submission" date="2013-07" db="EMBL/GenBank/DDBJ databases">
        <authorList>
            <person name="McIlroy S."/>
        </authorList>
    </citation>
    <scope>NUCLEOTIDE SEQUENCE [LARGE SCALE GENOMIC DNA]</scope>
    <source>
        <strain evidence="2">Run_A_D11</strain>
    </source>
</reference>
<dbReference type="EMBL" id="CBTJ020000020">
    <property type="protein sequence ID" value="CDI01276.1"/>
    <property type="molecule type" value="Genomic_DNA"/>
</dbReference>
<organism evidence="2 3">
    <name type="scientific">Candidatus Competibacter denitrificans Run_A_D11</name>
    <dbReference type="NCBI Taxonomy" id="1400863"/>
    <lineage>
        <taxon>Bacteria</taxon>
        <taxon>Pseudomonadati</taxon>
        <taxon>Pseudomonadota</taxon>
        <taxon>Gammaproteobacteria</taxon>
        <taxon>Candidatus Competibacteraceae</taxon>
        <taxon>Candidatus Competibacter</taxon>
    </lineage>
</organism>
<dbReference type="InterPro" id="IPR021313">
    <property type="entry name" value="DUF2909"/>
</dbReference>
<dbReference type="STRING" id="1400863.BN873_150064"/>
<keyword evidence="1" id="KW-0812">Transmembrane</keyword>
<evidence type="ECO:0000313" key="2">
    <source>
        <dbReference type="EMBL" id="CDI01276.1"/>
    </source>
</evidence>
<keyword evidence="1" id="KW-1133">Transmembrane helix</keyword>
<comment type="caution">
    <text evidence="2">The sequence shown here is derived from an EMBL/GenBank/DDBJ whole genome shotgun (WGS) entry which is preliminary data.</text>
</comment>
<dbReference type="NCBIfam" id="NF033233">
    <property type="entry name" value="twin_helix"/>
    <property type="match status" value="1"/>
</dbReference>
<keyword evidence="3" id="KW-1185">Reference proteome</keyword>
<sequence length="66" mass="7243">MFKIVVIVLLLMILASLGSGLFFLINDRGKNRRTVKALTFRIGLSVALFLLLMLAYAAGLIKPHGI</sequence>
<evidence type="ECO:0000313" key="3">
    <source>
        <dbReference type="Proteomes" id="UP000035760"/>
    </source>
</evidence>
<dbReference type="RefSeq" id="WP_374727150.1">
    <property type="nucleotide sequence ID" value="NZ_CBTJ020000020.1"/>
</dbReference>
<protein>
    <recommendedName>
        <fullName evidence="4">Twin transmembrane helix small protein</fullName>
    </recommendedName>
</protein>
<dbReference type="Pfam" id="PF11137">
    <property type="entry name" value="DUF2909"/>
    <property type="match status" value="1"/>
</dbReference>
<feature type="transmembrane region" description="Helical" evidence="1">
    <location>
        <begin position="6"/>
        <end position="26"/>
    </location>
</feature>
<evidence type="ECO:0008006" key="4">
    <source>
        <dbReference type="Google" id="ProtNLM"/>
    </source>
</evidence>
<reference evidence="2" key="2">
    <citation type="submission" date="2014-03" db="EMBL/GenBank/DDBJ databases">
        <title>Candidatus Competibacter-lineage genomes retrieved from metagenomes reveal functional metabolic diversity.</title>
        <authorList>
            <person name="McIlroy S.J."/>
            <person name="Albertsen M."/>
            <person name="Andresen E.K."/>
            <person name="Saunders A.M."/>
            <person name="Kristiansen R."/>
            <person name="Stokholm-Bjerregaard M."/>
            <person name="Nielsen K.L."/>
            <person name="Nielsen P.H."/>
        </authorList>
    </citation>
    <scope>NUCLEOTIDE SEQUENCE</scope>
    <source>
        <strain evidence="2">Run_A_D11</strain>
    </source>
</reference>
<evidence type="ECO:0000256" key="1">
    <source>
        <dbReference type="SAM" id="Phobius"/>
    </source>
</evidence>
<name>W6M1I8_9GAMM</name>
<dbReference type="Proteomes" id="UP000035760">
    <property type="component" value="Unassembled WGS sequence"/>
</dbReference>
<feature type="transmembrane region" description="Helical" evidence="1">
    <location>
        <begin position="38"/>
        <end position="61"/>
    </location>
</feature>
<gene>
    <name evidence="2" type="ORF">BN873_150064</name>
</gene>
<proteinExistence type="predicted"/>